<feature type="compositionally biased region" description="Low complexity" evidence="1">
    <location>
        <begin position="80"/>
        <end position="105"/>
    </location>
</feature>
<name>A0ABR2JIZ8_9PEZI</name>
<evidence type="ECO:0000313" key="2">
    <source>
        <dbReference type="EMBL" id="KAK8877255.1"/>
    </source>
</evidence>
<proteinExistence type="predicted"/>
<reference evidence="2 3" key="1">
    <citation type="journal article" date="2024" name="IMA Fungus">
        <title>Apiospora arundinis, a panoply of carbohydrate-active enzymes and secondary metabolites.</title>
        <authorList>
            <person name="Sorensen T."/>
            <person name="Petersen C."/>
            <person name="Muurmann A.T."/>
            <person name="Christiansen J.V."/>
            <person name="Brundto M.L."/>
            <person name="Overgaard C.K."/>
            <person name="Boysen A.T."/>
            <person name="Wollenberg R.D."/>
            <person name="Larsen T.O."/>
            <person name="Sorensen J.L."/>
            <person name="Nielsen K.L."/>
            <person name="Sondergaard T.E."/>
        </authorList>
    </citation>
    <scope>NUCLEOTIDE SEQUENCE [LARGE SCALE GENOMIC DNA]</scope>
    <source>
        <strain evidence="2 3">AAU 773</strain>
    </source>
</reference>
<feature type="compositionally biased region" description="Polar residues" evidence="1">
    <location>
        <begin position="64"/>
        <end position="79"/>
    </location>
</feature>
<feature type="compositionally biased region" description="Low complexity" evidence="1">
    <location>
        <begin position="190"/>
        <end position="202"/>
    </location>
</feature>
<accession>A0ABR2JIZ8</accession>
<organism evidence="2 3">
    <name type="scientific">Apiospora arundinis</name>
    <dbReference type="NCBI Taxonomy" id="335852"/>
    <lineage>
        <taxon>Eukaryota</taxon>
        <taxon>Fungi</taxon>
        <taxon>Dikarya</taxon>
        <taxon>Ascomycota</taxon>
        <taxon>Pezizomycotina</taxon>
        <taxon>Sordariomycetes</taxon>
        <taxon>Xylariomycetidae</taxon>
        <taxon>Amphisphaeriales</taxon>
        <taxon>Apiosporaceae</taxon>
        <taxon>Apiospora</taxon>
    </lineage>
</organism>
<protein>
    <submittedName>
        <fullName evidence="2">Uncharacterized protein</fullName>
    </submittedName>
</protein>
<feature type="region of interest" description="Disordered" evidence="1">
    <location>
        <begin position="1"/>
        <end position="51"/>
    </location>
</feature>
<keyword evidence="3" id="KW-1185">Reference proteome</keyword>
<feature type="compositionally biased region" description="Basic and acidic residues" evidence="1">
    <location>
        <begin position="125"/>
        <end position="141"/>
    </location>
</feature>
<comment type="caution">
    <text evidence="2">The sequence shown here is derived from an EMBL/GenBank/DDBJ whole genome shotgun (WGS) entry which is preliminary data.</text>
</comment>
<feature type="compositionally biased region" description="Basic and acidic residues" evidence="1">
    <location>
        <begin position="148"/>
        <end position="158"/>
    </location>
</feature>
<evidence type="ECO:0000256" key="1">
    <source>
        <dbReference type="SAM" id="MobiDB-lite"/>
    </source>
</evidence>
<dbReference type="EMBL" id="JAPCWZ010000002">
    <property type="protein sequence ID" value="KAK8877255.1"/>
    <property type="molecule type" value="Genomic_DNA"/>
</dbReference>
<dbReference type="Proteomes" id="UP001390339">
    <property type="component" value="Unassembled WGS sequence"/>
</dbReference>
<sequence length="353" mass="39180">MPRTNLRMARLSKENSTQDVMARKDTPPGSPVAGVGTGTGTDGGSRTYSQYTLSRESSSIFMQSRLHQNYSRPLSASSCQQPQQQPTRIQQMLQSSRPSSRRNSSGNKPTVDSSSRPTPLPFDHANPDDKRTVDGDEKKTEEEEVVEEEGRREDHLEQQGEQQPPISTATAASPTRTPSPLLTLFPASETSSSSPIISPTSSGQQKAKRTTRLSPPLYLNETNLETMTTAEALAAFLDHPVLHTNQDFIEAVAWKEDDAWSGNSTGRSFIVVDEDAEVRKQQKSRNSVVAKKKNKKQKMAEEDYELQHWDYSSTKETECAVPVEATTPTLGESWENGVTRTNFRNFFPPGVIF</sequence>
<feature type="compositionally biased region" description="Polar residues" evidence="1">
    <location>
        <begin position="106"/>
        <end position="117"/>
    </location>
</feature>
<evidence type="ECO:0000313" key="3">
    <source>
        <dbReference type="Proteomes" id="UP001390339"/>
    </source>
</evidence>
<feature type="region of interest" description="Disordered" evidence="1">
    <location>
        <begin position="64"/>
        <end position="212"/>
    </location>
</feature>
<gene>
    <name evidence="2" type="ORF">PGQ11_002201</name>
</gene>
<feature type="compositionally biased region" description="Low complexity" evidence="1">
    <location>
        <begin position="164"/>
        <end position="180"/>
    </location>
</feature>